<evidence type="ECO:0000313" key="2">
    <source>
        <dbReference type="Proteomes" id="UP001520878"/>
    </source>
</evidence>
<evidence type="ECO:0000313" key="1">
    <source>
        <dbReference type="EMBL" id="MCC2616246.1"/>
    </source>
</evidence>
<accession>A0ABS8GAJ0</accession>
<protein>
    <submittedName>
        <fullName evidence="1">Uncharacterized protein</fullName>
    </submittedName>
</protein>
<dbReference type="Proteomes" id="UP001520878">
    <property type="component" value="Unassembled WGS sequence"/>
</dbReference>
<gene>
    <name evidence="1" type="ORF">LJ739_08340</name>
</gene>
<proteinExistence type="predicted"/>
<dbReference type="RefSeq" id="WP_229159111.1">
    <property type="nucleotide sequence ID" value="NZ_JAJEWP010000001.1"/>
</dbReference>
<reference evidence="1 2" key="1">
    <citation type="submission" date="2021-10" db="EMBL/GenBank/DDBJ databases">
        <title>Draft genome of Aestuariibacter halophilus JC2043.</title>
        <authorList>
            <person name="Emsley S.A."/>
            <person name="Pfannmuller K.M."/>
            <person name="Ushijima B."/>
            <person name="Saw J.H."/>
            <person name="Videau P."/>
        </authorList>
    </citation>
    <scope>NUCLEOTIDE SEQUENCE [LARGE SCALE GENOMIC DNA]</scope>
    <source>
        <strain evidence="1 2">JC2043</strain>
    </source>
</reference>
<name>A0ABS8GAJ0_9ALTE</name>
<sequence>MAHFTSRRNPVNPLTRGAFHLSYRQMAAIAMVFVLVACSDEPPAVRYGKPTPMQVNGSPLESLCAIQTAFLQLKTPLEESISRVPAWEETPMFAATTRYPEFHSVKLAPHALAFVQQHSVPELVASLSPLALAQDTSKQALTLLAGIPFASKNDKRRHTGSMADALMTRQRDANKSWQQQVGGIVGTAGPLYAGKFFHHLLTDLEQTDYQQTLEYHIRVIADEFRALPYSPLSLDGQGNHIINPKTMDFINRFRADPLATAATLPLVKGHSGSKQLTQPEVVMLLLTGAEHHAVINAFLNKTPEADVMALRAHYQQAAVSVCDGVFSHGPMAM</sequence>
<organism evidence="1 2">
    <name type="scientific">Fluctibacter halophilus</name>
    <dbReference type="NCBI Taxonomy" id="226011"/>
    <lineage>
        <taxon>Bacteria</taxon>
        <taxon>Pseudomonadati</taxon>
        <taxon>Pseudomonadota</taxon>
        <taxon>Gammaproteobacteria</taxon>
        <taxon>Alteromonadales</taxon>
        <taxon>Alteromonadaceae</taxon>
        <taxon>Fluctibacter</taxon>
    </lineage>
</organism>
<keyword evidence="2" id="KW-1185">Reference proteome</keyword>
<dbReference type="EMBL" id="JAJEWP010000001">
    <property type="protein sequence ID" value="MCC2616246.1"/>
    <property type="molecule type" value="Genomic_DNA"/>
</dbReference>
<comment type="caution">
    <text evidence="1">The sequence shown here is derived from an EMBL/GenBank/DDBJ whole genome shotgun (WGS) entry which is preliminary data.</text>
</comment>